<dbReference type="PRINTS" id="PR01433">
    <property type="entry name" value="POLYCYSTIN2"/>
</dbReference>
<gene>
    <name evidence="9" type="ORF">SCF082_LOCUS27152</name>
</gene>
<evidence type="ECO:0000256" key="6">
    <source>
        <dbReference type="SAM" id="MobiDB-lite"/>
    </source>
</evidence>
<evidence type="ECO:0000313" key="10">
    <source>
        <dbReference type="Proteomes" id="UP001642464"/>
    </source>
</evidence>
<dbReference type="SUPFAM" id="SSF53474">
    <property type="entry name" value="alpha/beta-Hydrolases"/>
    <property type="match status" value="1"/>
</dbReference>
<keyword evidence="4 7" id="KW-1133">Transmembrane helix</keyword>
<dbReference type="Proteomes" id="UP001642464">
    <property type="component" value="Unassembled WGS sequence"/>
</dbReference>
<dbReference type="PANTHER" id="PTHR10877:SF183">
    <property type="entry name" value="AT14535P-RELATED"/>
    <property type="match status" value="1"/>
</dbReference>
<organism evidence="9 10">
    <name type="scientific">Durusdinium trenchii</name>
    <dbReference type="NCBI Taxonomy" id="1381693"/>
    <lineage>
        <taxon>Eukaryota</taxon>
        <taxon>Sar</taxon>
        <taxon>Alveolata</taxon>
        <taxon>Dinophyceae</taxon>
        <taxon>Suessiales</taxon>
        <taxon>Symbiodiniaceae</taxon>
        <taxon>Durusdinium</taxon>
    </lineage>
</organism>
<comment type="similarity">
    <text evidence="2">Belongs to the polycystin family.</text>
</comment>
<evidence type="ECO:0000259" key="8">
    <source>
        <dbReference type="Pfam" id="PF20519"/>
    </source>
</evidence>
<feature type="region of interest" description="Disordered" evidence="6">
    <location>
        <begin position="58"/>
        <end position="85"/>
    </location>
</feature>
<dbReference type="InterPro" id="IPR046791">
    <property type="entry name" value="Polycystin_dom"/>
</dbReference>
<evidence type="ECO:0000313" key="9">
    <source>
        <dbReference type="EMBL" id="CAK9048879.1"/>
    </source>
</evidence>
<keyword evidence="10" id="KW-1185">Reference proteome</keyword>
<comment type="caution">
    <text evidence="9">The sequence shown here is derived from an EMBL/GenBank/DDBJ whole genome shotgun (WGS) entry which is preliminary data.</text>
</comment>
<dbReference type="InterPro" id="IPR003915">
    <property type="entry name" value="PKD_2"/>
</dbReference>
<evidence type="ECO:0000256" key="7">
    <source>
        <dbReference type="SAM" id="Phobius"/>
    </source>
</evidence>
<feature type="domain" description="Polycystin" evidence="8">
    <location>
        <begin position="475"/>
        <end position="650"/>
    </location>
</feature>
<protein>
    <submittedName>
        <fullName evidence="9">Polycystin-2 (Curly up) (Cup) (Polycystic kidney disease 2 protein homolog) (Transient receptor potential cation channel subfamily P member 2)</fullName>
    </submittedName>
</protein>
<keyword evidence="9" id="KW-0675">Receptor</keyword>
<evidence type="ECO:0000256" key="3">
    <source>
        <dbReference type="ARBA" id="ARBA00022692"/>
    </source>
</evidence>
<evidence type="ECO:0000256" key="4">
    <source>
        <dbReference type="ARBA" id="ARBA00022989"/>
    </source>
</evidence>
<name>A0ABP0MFK2_9DINO</name>
<dbReference type="PANTHER" id="PTHR10877">
    <property type="entry name" value="POLYCYSTIN FAMILY MEMBER"/>
    <property type="match status" value="1"/>
</dbReference>
<feature type="transmembrane region" description="Helical" evidence="7">
    <location>
        <begin position="666"/>
        <end position="684"/>
    </location>
</feature>
<dbReference type="Pfam" id="PF20519">
    <property type="entry name" value="Polycystin_dom"/>
    <property type="match status" value="1"/>
</dbReference>
<dbReference type="InterPro" id="IPR051223">
    <property type="entry name" value="Polycystin"/>
</dbReference>
<evidence type="ECO:0000256" key="2">
    <source>
        <dbReference type="ARBA" id="ARBA00007200"/>
    </source>
</evidence>
<proteinExistence type="inferred from homology"/>
<comment type="subcellular location">
    <subcellularLocation>
        <location evidence="1">Membrane</location>
        <topology evidence="1">Multi-pass membrane protein</topology>
    </subcellularLocation>
</comment>
<keyword evidence="3 7" id="KW-0812">Transmembrane</keyword>
<dbReference type="EMBL" id="CAXAMM010020890">
    <property type="protein sequence ID" value="CAK9048879.1"/>
    <property type="molecule type" value="Genomic_DNA"/>
</dbReference>
<evidence type="ECO:0000256" key="1">
    <source>
        <dbReference type="ARBA" id="ARBA00004141"/>
    </source>
</evidence>
<evidence type="ECO:0000256" key="5">
    <source>
        <dbReference type="ARBA" id="ARBA00023136"/>
    </source>
</evidence>
<keyword evidence="5 7" id="KW-0472">Membrane</keyword>
<dbReference type="InterPro" id="IPR029058">
    <property type="entry name" value="AB_hydrolase_fold"/>
</dbReference>
<accession>A0ABP0MFK2</accession>
<dbReference type="Gene3D" id="3.40.50.1820">
    <property type="entry name" value="alpha/beta hydrolase"/>
    <property type="match status" value="1"/>
</dbReference>
<sequence>MLHTCQERCQLRRLREAGQVEFEEAEAGILVHLNEKLYAVIDQNAAHQHAMVEPELQRQRATWQRRRPTAAQLQGGRRGHEDGRDLGKVRLNGPWAASGIQRFFLVAPQCPEDRGVWNKRITMPTEDAVWPALAEQVVALTREDGAELLAQLQACYVTGLSMGGFGAWAAASLAPTLYTALVAVCGGFTRPLPRDTSLNAMLQLAKVAPKEEDLEKLRCDKIVDPDGSLLLYEALGGKARGRAKLKLTKYEDLGHTVWTSAYKTSELFPWLLRQRRGKPGGVESSGHLFVSVILEDGAASAGSAELPAKLLQLLERGPEAQEKANSNSHAKESLGCGFQLAQDEEWDEWDELQPQDLDVYAAATAPHRADERSEAEKDLEKECDRIMWRRGADVEVKVLDYSAIEWQQIIQIIGLFMLPLHPVCAMTGDGKRDVKQGIMKLNPTVHPITRITDVNTLYDYLEEALHVVRGLGMQNTVFIPAIYQNTTDIQLAESISPHLRPIDIANRLLGTVRLRQVRVNLQENCQVLPLFEQYTVSCYPNYAPGTGSTTAFGPQQRFTYSEDVSGIDYEGSLGAYTPHGFMQLLPSNATQASQQIQQLRIDGFLDAATRAFFAEFNIWNSNVGLYAVVNFVVEFGASGGTAQEIEITTMTERVLTVGGLGTGMDWFAFVLLILVMVFVVQFIIEEVQELYQSWRTYFFDAWNLLDWV</sequence>
<reference evidence="9 10" key="1">
    <citation type="submission" date="2024-02" db="EMBL/GenBank/DDBJ databases">
        <authorList>
            <person name="Chen Y."/>
            <person name="Shah S."/>
            <person name="Dougan E. K."/>
            <person name="Thang M."/>
            <person name="Chan C."/>
        </authorList>
    </citation>
    <scope>NUCLEOTIDE SEQUENCE [LARGE SCALE GENOMIC DNA]</scope>
</reference>